<comment type="caution">
    <text evidence="3">The sequence shown here is derived from an EMBL/GenBank/DDBJ whole genome shotgun (WGS) entry which is preliminary data.</text>
</comment>
<evidence type="ECO:0000313" key="3">
    <source>
        <dbReference type="EMBL" id="MBD8043321.1"/>
    </source>
</evidence>
<feature type="transmembrane region" description="Helical" evidence="2">
    <location>
        <begin position="63"/>
        <end position="83"/>
    </location>
</feature>
<gene>
    <name evidence="3" type="ORF">H9638_05785</name>
</gene>
<feature type="compositionally biased region" description="Basic and acidic residues" evidence="1">
    <location>
        <begin position="94"/>
        <end position="107"/>
    </location>
</feature>
<dbReference type="EMBL" id="JACSQC010000002">
    <property type="protein sequence ID" value="MBD8043321.1"/>
    <property type="molecule type" value="Genomic_DNA"/>
</dbReference>
<proteinExistence type="predicted"/>
<accession>A0ABR8YGG9</accession>
<keyword evidence="2" id="KW-1133">Transmembrane helix</keyword>
<evidence type="ECO:0000256" key="2">
    <source>
        <dbReference type="SAM" id="Phobius"/>
    </source>
</evidence>
<feature type="transmembrane region" description="Helical" evidence="2">
    <location>
        <begin position="37"/>
        <end position="57"/>
    </location>
</feature>
<protein>
    <submittedName>
        <fullName evidence="3">Uncharacterized protein</fullName>
    </submittedName>
</protein>
<organism evidence="3 4">
    <name type="scientific">Arthrobacter pullicola</name>
    <dbReference type="NCBI Taxonomy" id="2762224"/>
    <lineage>
        <taxon>Bacteria</taxon>
        <taxon>Bacillati</taxon>
        <taxon>Actinomycetota</taxon>
        <taxon>Actinomycetes</taxon>
        <taxon>Micrococcales</taxon>
        <taxon>Micrococcaceae</taxon>
        <taxon>Arthrobacter</taxon>
    </lineage>
</organism>
<keyword evidence="2" id="KW-0812">Transmembrane</keyword>
<feature type="transmembrane region" description="Helical" evidence="2">
    <location>
        <begin position="6"/>
        <end position="25"/>
    </location>
</feature>
<keyword evidence="2" id="KW-0472">Membrane</keyword>
<dbReference type="RefSeq" id="WP_191746232.1">
    <property type="nucleotide sequence ID" value="NZ_JACSQC010000002.1"/>
</dbReference>
<evidence type="ECO:0000313" key="4">
    <source>
        <dbReference type="Proteomes" id="UP000652763"/>
    </source>
</evidence>
<reference evidence="3 4" key="1">
    <citation type="submission" date="2020-08" db="EMBL/GenBank/DDBJ databases">
        <title>A Genomic Blueprint of the Chicken Gut Microbiome.</title>
        <authorList>
            <person name="Gilroy R."/>
            <person name="Ravi A."/>
            <person name="Getino M."/>
            <person name="Pursley I."/>
            <person name="Horton D.L."/>
            <person name="Alikhan N.-F."/>
            <person name="Baker D."/>
            <person name="Gharbi K."/>
            <person name="Hall N."/>
            <person name="Watson M."/>
            <person name="Adriaenssens E.M."/>
            <person name="Foster-Nyarko E."/>
            <person name="Jarju S."/>
            <person name="Secka A."/>
            <person name="Antonio M."/>
            <person name="Oren A."/>
            <person name="Chaudhuri R."/>
            <person name="La Ragione R.M."/>
            <person name="Hildebrand F."/>
            <person name="Pallen M.J."/>
        </authorList>
    </citation>
    <scope>NUCLEOTIDE SEQUENCE [LARGE SCALE GENOMIC DNA]</scope>
    <source>
        <strain evidence="3 4">Sa2BUA2</strain>
    </source>
</reference>
<name>A0ABR8YGG9_9MICC</name>
<evidence type="ECO:0000256" key="1">
    <source>
        <dbReference type="SAM" id="MobiDB-lite"/>
    </source>
</evidence>
<feature type="region of interest" description="Disordered" evidence="1">
    <location>
        <begin position="94"/>
        <end position="171"/>
    </location>
</feature>
<dbReference type="Proteomes" id="UP000652763">
    <property type="component" value="Unassembled WGS sequence"/>
</dbReference>
<keyword evidence="4" id="KW-1185">Reference proteome</keyword>
<sequence length="194" mass="20520">MTGLLQWLVPGVVAVSCLSTAVSAWKPDGWLAALSRRSLLAAVLEVAFVAVMLRLVFPGSPGAVALWTVSVAALAAAVAGLIIRWPVLPARPKDAQSRDARARDARAGDAQLVAEHPEERHLGTCQAGEPLPGEPQDQTAQFQAPARAVTTKKRRRSSGQNPRAKKQREPGRVSIAVRGVLLLAALGLSMAVDF</sequence>
<feature type="transmembrane region" description="Helical" evidence="2">
    <location>
        <begin position="173"/>
        <end position="192"/>
    </location>
</feature>